<sequence>MRKQPAVVVAAFAVLLALAGCVGVPSGGGVQVGPMINDPDNPGVEFVVLGPTPDATPDEILAGFMQAVRAPQSNFQVARSFFTAEMASNWEPDAGTLIRSGVATITAADAPDTLSYTVTTGAIVDNRGRYSEPPPAGQTLSYGFAQEDGQWRISSAPKGIVLSRSSFSLVFAEQSLYFFDPSYRYLVPDVRWFAKRSNITRDTVTALLAGPSDWLVQAGVTAFPQVTTLDSVSVQAGQAIVDLSNEVIDSSPAARDQMRQQLVATLGIANVVITVGGTELATPIASGNDAITPTVDSAALIGTDKSFGFSGGAEIASIPGVSSLVAETGAFAASLAQNKLSAAILSAEGVSLAAAGSSSATLIDDRPGLIRPSIDTFGFVWTAQGNDASSLVTFGSDGVPHALQSGLPADSSIVSMAVSRDGARLLVYLATPVGAKLVVAGIIRQDAVPTRLGQLFDLPTPLGAPVDATWIDDRSVATVSGSGLITLVEIGGPTQLLGQLDDTTTIAGGAGGTDGLRVLSAGEVWRSQGSGWVPTGIQATFLGTKQ</sequence>
<proteinExistence type="predicted"/>
<dbReference type="RefSeq" id="WP_097059334.1">
    <property type="nucleotide sequence ID" value="NZ_BMLC01000002.1"/>
</dbReference>
<dbReference type="InterPro" id="IPR059026">
    <property type="entry name" value="LpqB_N"/>
</dbReference>
<dbReference type="Proteomes" id="UP000219440">
    <property type="component" value="Unassembled WGS sequence"/>
</dbReference>
<evidence type="ECO:0000256" key="1">
    <source>
        <dbReference type="SAM" id="SignalP"/>
    </source>
</evidence>
<dbReference type="PROSITE" id="PS51257">
    <property type="entry name" value="PROKAR_LIPOPROTEIN"/>
    <property type="match status" value="1"/>
</dbReference>
<dbReference type="SMART" id="SM00909">
    <property type="entry name" value="Germane"/>
    <property type="match status" value="1"/>
</dbReference>
<evidence type="ECO:0000313" key="3">
    <source>
        <dbReference type="EMBL" id="SOE46264.1"/>
    </source>
</evidence>
<gene>
    <name evidence="3" type="ORF">SAMN06296378_0136</name>
</gene>
<name>A0A2C8Y7V5_9MICO</name>
<dbReference type="Pfam" id="PF10647">
    <property type="entry name" value="Gmad1"/>
    <property type="match status" value="1"/>
</dbReference>
<dbReference type="InterPro" id="IPR018910">
    <property type="entry name" value="LpqB_C"/>
</dbReference>
<dbReference type="EMBL" id="OCST01000001">
    <property type="protein sequence ID" value="SOE46264.1"/>
    <property type="molecule type" value="Genomic_DNA"/>
</dbReference>
<dbReference type="InterPro" id="IPR019606">
    <property type="entry name" value="GerMN"/>
</dbReference>
<keyword evidence="1" id="KW-0732">Signal</keyword>
<feature type="signal peptide" evidence="1">
    <location>
        <begin position="1"/>
        <end position="19"/>
    </location>
</feature>
<keyword evidence="4" id="KW-1185">Reference proteome</keyword>
<dbReference type="AlphaFoldDB" id="A0A2C8Y7V5"/>
<dbReference type="OrthoDB" id="3226781at2"/>
<organism evidence="3 4">
    <name type="scientific">Salinibacterium xinjiangense</name>
    <dbReference type="NCBI Taxonomy" id="386302"/>
    <lineage>
        <taxon>Bacteria</taxon>
        <taxon>Bacillati</taxon>
        <taxon>Actinomycetota</taxon>
        <taxon>Actinomycetes</taxon>
        <taxon>Micrococcales</taxon>
        <taxon>Microbacteriaceae</taxon>
        <taxon>Salinibacterium</taxon>
    </lineage>
</organism>
<reference evidence="3 4" key="1">
    <citation type="submission" date="2017-09" db="EMBL/GenBank/DDBJ databases">
        <authorList>
            <person name="Ehlers B."/>
            <person name="Leendertz F.H."/>
        </authorList>
    </citation>
    <scope>NUCLEOTIDE SEQUENCE [LARGE SCALE GENOMIC DNA]</scope>
    <source>
        <strain evidence="3 4">CGMCC 1.05381</strain>
    </source>
</reference>
<feature type="domain" description="GerMN" evidence="2">
    <location>
        <begin position="200"/>
        <end position="284"/>
    </location>
</feature>
<evidence type="ECO:0000259" key="2">
    <source>
        <dbReference type="SMART" id="SM00909"/>
    </source>
</evidence>
<accession>A0A2C8Y7V5</accession>
<evidence type="ECO:0000313" key="4">
    <source>
        <dbReference type="Proteomes" id="UP000219440"/>
    </source>
</evidence>
<dbReference type="Pfam" id="PF25976">
    <property type="entry name" value="LpqB_N"/>
    <property type="match status" value="1"/>
</dbReference>
<protein>
    <submittedName>
        <fullName evidence="3">Sporulation and spore germination</fullName>
    </submittedName>
</protein>
<dbReference type="Pfam" id="PF10646">
    <property type="entry name" value="Germane"/>
    <property type="match status" value="1"/>
</dbReference>
<feature type="chain" id="PRO_5039376236" evidence="1">
    <location>
        <begin position="20"/>
        <end position="546"/>
    </location>
</feature>